<dbReference type="InterPro" id="IPR011009">
    <property type="entry name" value="Kinase-like_dom_sf"/>
</dbReference>
<keyword evidence="2" id="KW-0472">Membrane</keyword>
<evidence type="ECO:0000313" key="4">
    <source>
        <dbReference type="EMBL" id="SUO03397.1"/>
    </source>
</evidence>
<evidence type="ECO:0000259" key="3">
    <source>
        <dbReference type="Pfam" id="PF03109"/>
    </source>
</evidence>
<gene>
    <name evidence="4" type="primary">ubiB</name>
    <name evidence="4" type="ORF">NCTC11087_00258</name>
</gene>
<dbReference type="Proteomes" id="UP000255523">
    <property type="component" value="Unassembled WGS sequence"/>
</dbReference>
<feature type="transmembrane region" description="Helical" evidence="2">
    <location>
        <begin position="498"/>
        <end position="519"/>
    </location>
</feature>
<dbReference type="CDD" id="cd05121">
    <property type="entry name" value="ABC1_ADCK3-like"/>
    <property type="match status" value="1"/>
</dbReference>
<accession>A0A380LJH1</accession>
<evidence type="ECO:0000256" key="1">
    <source>
        <dbReference type="ARBA" id="ARBA00009670"/>
    </source>
</evidence>
<reference evidence="4 5" key="1">
    <citation type="submission" date="2018-06" db="EMBL/GenBank/DDBJ databases">
        <authorList>
            <consortium name="Pathogen Informatics"/>
            <person name="Doyle S."/>
        </authorList>
    </citation>
    <scope>NUCLEOTIDE SEQUENCE [LARGE SCALE GENOMIC DNA]</scope>
    <source>
        <strain evidence="4 5">NCTC11087</strain>
    </source>
</reference>
<evidence type="ECO:0000313" key="5">
    <source>
        <dbReference type="Proteomes" id="UP000255523"/>
    </source>
</evidence>
<proteinExistence type="inferred from homology"/>
<dbReference type="InterPro" id="IPR050154">
    <property type="entry name" value="UbiB_kinase"/>
</dbReference>
<dbReference type="EMBL" id="UHFX01000003">
    <property type="protein sequence ID" value="SUO03397.1"/>
    <property type="molecule type" value="Genomic_DNA"/>
</dbReference>
<feature type="transmembrane region" description="Helical" evidence="2">
    <location>
        <begin position="471"/>
        <end position="492"/>
    </location>
</feature>
<organism evidence="4 5">
    <name type="scientific">Faecalicoccus pleomorphus</name>
    <dbReference type="NCBI Taxonomy" id="1323"/>
    <lineage>
        <taxon>Bacteria</taxon>
        <taxon>Bacillati</taxon>
        <taxon>Bacillota</taxon>
        <taxon>Erysipelotrichia</taxon>
        <taxon>Erysipelotrichales</taxon>
        <taxon>Erysipelotrichaceae</taxon>
        <taxon>Faecalicoccus</taxon>
    </lineage>
</organism>
<dbReference type="PANTHER" id="PTHR10566">
    <property type="entry name" value="CHAPERONE-ACTIVITY OF BC1 COMPLEX CABC1 -RELATED"/>
    <property type="match status" value="1"/>
</dbReference>
<sequence>MKSTSKISTRARFMQILRILRKYQIRKGMDPVKFRRILEDLGPTFVKIGQIMSTRQDMFSERYCKELMKLRSRVTPMSFDTVKEQIEKSYHKPMSEVFSSFEPIPLGSASIAQVHEATLRDGTRVVAKVQRPYIYEWMERDVGLLRKAIRVLNLSDIVSSVVDLNMVIDEFWTAAKQEMDFTNEAAFAKRFRKTYEDCNFIDAPQIIDAFTTKEVLVMEYIDGYEINDVHTLEKEGYDVKEIADKLAYNYISQIIEHGFFHADPHSGNIRIRQDKIVWIDFGMMGILENRDRQIMKQAIRALALGDVANVVDSILAIGIVQKEIDYIAFTNAIESFMAQYMSESFADMDLAKMVQDIFTICHQFRIGLPKGISMLARSMMTMNGTLIDLDPTTSMAKIVSQHKATLTQIDPSKEIQKTIKRSIEGISRSLDLPVQTSDVLKLIQHGQIKVNLNLMGSEAPIAKIDRMVNRLIVCILIAALLVGSCLICTTDMEPHIMGIPAIGFFMLLIALVMSIWLFIKMFFLHRKNKAF</sequence>
<protein>
    <submittedName>
        <fullName evidence="4">Ubiquinone biosynthesis protein</fullName>
    </submittedName>
</protein>
<keyword evidence="5" id="KW-1185">Reference proteome</keyword>
<dbReference type="OrthoDB" id="9795390at2"/>
<name>A0A380LJH1_9FIRM</name>
<keyword evidence="2" id="KW-0812">Transmembrane</keyword>
<evidence type="ECO:0000256" key="2">
    <source>
        <dbReference type="SAM" id="Phobius"/>
    </source>
</evidence>
<keyword evidence="2" id="KW-1133">Transmembrane helix</keyword>
<dbReference type="PANTHER" id="PTHR10566:SF113">
    <property type="entry name" value="PROTEIN ACTIVITY OF BC1 COMPLEX KINASE 7, CHLOROPLASTIC"/>
    <property type="match status" value="1"/>
</dbReference>
<dbReference type="AlphaFoldDB" id="A0A380LJH1"/>
<dbReference type="GeneID" id="77461252"/>
<dbReference type="Pfam" id="PF03109">
    <property type="entry name" value="ABC1"/>
    <property type="match status" value="1"/>
</dbReference>
<comment type="similarity">
    <text evidence="1">Belongs to the protein kinase superfamily. ADCK protein kinase family.</text>
</comment>
<dbReference type="SUPFAM" id="SSF56112">
    <property type="entry name" value="Protein kinase-like (PK-like)"/>
    <property type="match status" value="1"/>
</dbReference>
<feature type="domain" description="ABC1 atypical kinase-like" evidence="3">
    <location>
        <begin position="69"/>
        <end position="312"/>
    </location>
</feature>
<keyword evidence="4" id="KW-0830">Ubiquinone</keyword>
<dbReference type="InterPro" id="IPR004147">
    <property type="entry name" value="ABC1_dom"/>
</dbReference>
<dbReference type="RefSeq" id="WP_022789830.1">
    <property type="nucleotide sequence ID" value="NZ_UHFX01000003.1"/>
</dbReference>